<feature type="transmembrane region" description="Helical" evidence="8">
    <location>
        <begin position="72"/>
        <end position="90"/>
    </location>
</feature>
<dbReference type="InterPro" id="IPR051311">
    <property type="entry name" value="DedA_domain"/>
</dbReference>
<keyword evidence="10" id="KW-1185">Reference proteome</keyword>
<name>A0ABU8M4F5_9PSEU</name>
<dbReference type="EMBL" id="JBBEGM010000003">
    <property type="protein sequence ID" value="MEJ2861719.1"/>
    <property type="molecule type" value="Genomic_DNA"/>
</dbReference>
<dbReference type="PANTHER" id="PTHR42709">
    <property type="entry name" value="ALKALINE PHOSPHATASE LIKE PROTEIN"/>
    <property type="match status" value="1"/>
</dbReference>
<evidence type="ECO:0000256" key="6">
    <source>
        <dbReference type="ARBA" id="ARBA00023136"/>
    </source>
</evidence>
<keyword evidence="4 8" id="KW-0812">Transmembrane</keyword>
<protein>
    <submittedName>
        <fullName evidence="9">DedA family protein</fullName>
    </submittedName>
</protein>
<evidence type="ECO:0000256" key="1">
    <source>
        <dbReference type="ARBA" id="ARBA00004651"/>
    </source>
</evidence>
<dbReference type="PANTHER" id="PTHR42709:SF6">
    <property type="entry name" value="UNDECAPRENYL PHOSPHATE TRANSPORTER A"/>
    <property type="match status" value="1"/>
</dbReference>
<reference evidence="9 10" key="1">
    <citation type="submission" date="2024-03" db="EMBL/GenBank/DDBJ databases">
        <title>Actinomycetospora sp. OC33-EN07, a novel actinomycete isolated from wild orchid (Aerides multiflora).</title>
        <authorList>
            <person name="Suriyachadkun C."/>
        </authorList>
    </citation>
    <scope>NUCLEOTIDE SEQUENCE [LARGE SCALE GENOMIC DNA]</scope>
    <source>
        <strain evidence="9 10">OC33-EN07</strain>
    </source>
</reference>
<comment type="similarity">
    <text evidence="2">Belongs to the DedA family.</text>
</comment>
<feature type="region of interest" description="Disordered" evidence="7">
    <location>
        <begin position="1"/>
        <end position="42"/>
    </location>
</feature>
<evidence type="ECO:0000313" key="10">
    <source>
        <dbReference type="Proteomes" id="UP001369736"/>
    </source>
</evidence>
<evidence type="ECO:0000313" key="9">
    <source>
        <dbReference type="EMBL" id="MEJ2861719.1"/>
    </source>
</evidence>
<comment type="subcellular location">
    <subcellularLocation>
        <location evidence="1">Cell membrane</location>
        <topology evidence="1">Multi-pass membrane protein</topology>
    </subcellularLocation>
</comment>
<dbReference type="RefSeq" id="WP_337702663.1">
    <property type="nucleotide sequence ID" value="NZ_JBBEGM010000003.1"/>
</dbReference>
<feature type="transmembrane region" description="Helical" evidence="8">
    <location>
        <begin position="178"/>
        <end position="201"/>
    </location>
</feature>
<dbReference type="Proteomes" id="UP001369736">
    <property type="component" value="Unassembled WGS sequence"/>
</dbReference>
<feature type="transmembrane region" description="Helical" evidence="8">
    <location>
        <begin position="247"/>
        <end position="265"/>
    </location>
</feature>
<accession>A0ABU8M4F5</accession>
<evidence type="ECO:0000256" key="7">
    <source>
        <dbReference type="SAM" id="MobiDB-lite"/>
    </source>
</evidence>
<proteinExistence type="inferred from homology"/>
<keyword evidence="3" id="KW-1003">Cell membrane</keyword>
<feature type="transmembrane region" description="Helical" evidence="8">
    <location>
        <begin position="96"/>
        <end position="119"/>
    </location>
</feature>
<feature type="transmembrane region" description="Helical" evidence="8">
    <location>
        <begin position="208"/>
        <end position="227"/>
    </location>
</feature>
<evidence type="ECO:0000256" key="5">
    <source>
        <dbReference type="ARBA" id="ARBA00022989"/>
    </source>
</evidence>
<feature type="region of interest" description="Disordered" evidence="7">
    <location>
        <begin position="272"/>
        <end position="292"/>
    </location>
</feature>
<gene>
    <name evidence="9" type="ORF">WCD58_11160</name>
</gene>
<comment type="caution">
    <text evidence="9">The sequence shown here is derived from an EMBL/GenBank/DDBJ whole genome shotgun (WGS) entry which is preliminary data.</text>
</comment>
<feature type="transmembrane region" description="Helical" evidence="8">
    <location>
        <begin position="126"/>
        <end position="145"/>
    </location>
</feature>
<evidence type="ECO:0000256" key="3">
    <source>
        <dbReference type="ARBA" id="ARBA00022475"/>
    </source>
</evidence>
<evidence type="ECO:0000256" key="4">
    <source>
        <dbReference type="ARBA" id="ARBA00022692"/>
    </source>
</evidence>
<organism evidence="9 10">
    <name type="scientific">Actinomycetospora flava</name>
    <dbReference type="NCBI Taxonomy" id="3129232"/>
    <lineage>
        <taxon>Bacteria</taxon>
        <taxon>Bacillati</taxon>
        <taxon>Actinomycetota</taxon>
        <taxon>Actinomycetes</taxon>
        <taxon>Pseudonocardiales</taxon>
        <taxon>Pseudonocardiaceae</taxon>
        <taxon>Actinomycetospora</taxon>
    </lineage>
</organism>
<evidence type="ECO:0000256" key="8">
    <source>
        <dbReference type="SAM" id="Phobius"/>
    </source>
</evidence>
<keyword evidence="5 8" id="KW-1133">Transmembrane helix</keyword>
<feature type="compositionally biased region" description="Basic and acidic residues" evidence="7">
    <location>
        <begin position="272"/>
        <end position="284"/>
    </location>
</feature>
<feature type="compositionally biased region" description="Low complexity" evidence="7">
    <location>
        <begin position="14"/>
        <end position="31"/>
    </location>
</feature>
<keyword evidence="6 8" id="KW-0472">Membrane</keyword>
<evidence type="ECO:0000256" key="2">
    <source>
        <dbReference type="ARBA" id="ARBA00010792"/>
    </source>
</evidence>
<sequence length="292" mass="31240">MSGAGTGTDRDDLTGPADDAATPAPAEGAAPARRKRFRWRTKDYTPEEMEEAREQLRKVKPWDGPMTRADKFIVFATLGIVVFNLASMPFRPLLLASYPTGLAAVTGSLSAVGAGAAFAAIGQGQLWLVIAAGVFGMIKFDWLFWLAGRRWGAKIIEMWAPGDVAKRFVAWVQNAPRWVLAFAVVLSALPGIPAPAVFALAGMGRMRLVPFLILDAIGAALVAGLVAGLGYGVGQHAVDFVLMIDKYALWITLTLVVVVSVRASMKAQKEQKAKRAEKAERAEQAETAGSAE</sequence>